<gene>
    <name evidence="2" type="ORF">METZ01_LOCUS426872</name>
</gene>
<name>A0A382XUR6_9ZZZZ</name>
<reference evidence="2" key="1">
    <citation type="submission" date="2018-05" db="EMBL/GenBank/DDBJ databases">
        <authorList>
            <person name="Lanie J.A."/>
            <person name="Ng W.-L."/>
            <person name="Kazmierczak K.M."/>
            <person name="Andrzejewski T.M."/>
            <person name="Davidsen T.M."/>
            <person name="Wayne K.J."/>
            <person name="Tettelin H."/>
            <person name="Glass J.I."/>
            <person name="Rusch D."/>
            <person name="Podicherti R."/>
            <person name="Tsui H.-C.T."/>
            <person name="Winkler M.E."/>
        </authorList>
    </citation>
    <scope>NUCLEOTIDE SEQUENCE</scope>
</reference>
<feature type="transmembrane region" description="Helical" evidence="1">
    <location>
        <begin position="12"/>
        <end position="32"/>
    </location>
</feature>
<dbReference type="EMBL" id="UINC01170128">
    <property type="protein sequence ID" value="SVD74018.1"/>
    <property type="molecule type" value="Genomic_DNA"/>
</dbReference>
<dbReference type="AlphaFoldDB" id="A0A382XUR6"/>
<protein>
    <submittedName>
        <fullName evidence="2">Uncharacterized protein</fullName>
    </submittedName>
</protein>
<evidence type="ECO:0000313" key="2">
    <source>
        <dbReference type="EMBL" id="SVD74018.1"/>
    </source>
</evidence>
<evidence type="ECO:0000256" key="1">
    <source>
        <dbReference type="SAM" id="Phobius"/>
    </source>
</evidence>
<organism evidence="2">
    <name type="scientific">marine metagenome</name>
    <dbReference type="NCBI Taxonomy" id="408172"/>
    <lineage>
        <taxon>unclassified sequences</taxon>
        <taxon>metagenomes</taxon>
        <taxon>ecological metagenomes</taxon>
    </lineage>
</organism>
<keyword evidence="1" id="KW-0472">Membrane</keyword>
<keyword evidence="1" id="KW-1133">Transmembrane helix</keyword>
<accession>A0A382XUR6</accession>
<keyword evidence="1" id="KW-0812">Transmembrane</keyword>
<sequence>MKKVEGQIIDGVNNNLLFVHITYIIALVFFVFRNGEKAGVRQLCELLIEDKVVSRSQLNKLVDDKGKKKK</sequence>
<proteinExistence type="predicted"/>